<dbReference type="Gene3D" id="3.40.190.10">
    <property type="entry name" value="Periplasmic binding protein-like II"/>
    <property type="match status" value="1"/>
</dbReference>
<dbReference type="AlphaFoldDB" id="A0A1V2GX56"/>
<gene>
    <name evidence="2" type="ORF">BKE38_25510</name>
</gene>
<dbReference type="Proteomes" id="UP000188879">
    <property type="component" value="Unassembled WGS sequence"/>
</dbReference>
<dbReference type="PIRSF" id="PIRSF017082">
    <property type="entry name" value="YflP"/>
    <property type="match status" value="1"/>
</dbReference>
<dbReference type="EMBL" id="MLCO01000323">
    <property type="protein sequence ID" value="ONG46297.1"/>
    <property type="molecule type" value="Genomic_DNA"/>
</dbReference>
<accession>A0A1V2GX56</accession>
<dbReference type="RefSeq" id="WP_076960089.1">
    <property type="nucleotide sequence ID" value="NZ_MLCO01000323.1"/>
</dbReference>
<feature type="non-terminal residue" evidence="2">
    <location>
        <position position="1"/>
    </location>
</feature>
<dbReference type="Pfam" id="PF03401">
    <property type="entry name" value="TctC"/>
    <property type="match status" value="1"/>
</dbReference>
<dbReference type="OrthoDB" id="7245502at2"/>
<dbReference type="PANTHER" id="PTHR42928">
    <property type="entry name" value="TRICARBOXYLATE-BINDING PROTEIN"/>
    <property type="match status" value="1"/>
</dbReference>
<dbReference type="SUPFAM" id="SSF53850">
    <property type="entry name" value="Periplasmic binding protein-like II"/>
    <property type="match status" value="1"/>
</dbReference>
<dbReference type="CDD" id="cd13578">
    <property type="entry name" value="PBP2_Bug27"/>
    <property type="match status" value="1"/>
</dbReference>
<sequence length="299" mass="31089">LWTPTRPIRFVVGFAPGGSTDTAGRILAEALGGPLGQPVVVENRVGAAGNIGSEFVARSAPDGYTYVVASVGTHATNQFLYPEMGFHVVKDFSPVSLTLLNACVVVVHPSTPYKSIAELVAFAKANPGKINLGTAGPGSSQHFGAALFEQQAGVKFTHVPYRGGAPAIADLVGGRIDVVFTPIVEAMAFVQSGQLRALGVTRQDPSPSLPGVPPVGETVRGYVFNTWQGIFAPARTPAPIVAGMATAIATVLRQPATKGRLEQLGYQPVGSTPEEFATFQLAEVEKAGELVRISGATAQ</sequence>
<dbReference type="Gene3D" id="3.40.190.150">
    <property type="entry name" value="Bordetella uptake gene, domain 1"/>
    <property type="match status" value="1"/>
</dbReference>
<name>A0A1V2GX56_9PROT</name>
<protein>
    <recommendedName>
        <fullName evidence="4">MFS transporter</fullName>
    </recommendedName>
</protein>
<dbReference type="PANTHER" id="PTHR42928:SF5">
    <property type="entry name" value="BLR1237 PROTEIN"/>
    <property type="match status" value="1"/>
</dbReference>
<evidence type="ECO:0000256" key="1">
    <source>
        <dbReference type="ARBA" id="ARBA00006987"/>
    </source>
</evidence>
<comment type="similarity">
    <text evidence="1">Belongs to the UPF0065 (bug) family.</text>
</comment>
<proteinExistence type="inferred from homology"/>
<reference evidence="2 3" key="1">
    <citation type="submission" date="2016-10" db="EMBL/GenBank/DDBJ databases">
        <title>Draft Genome sequence of Roseomonas sp. strain M3.</title>
        <authorList>
            <person name="Subhash Y."/>
            <person name="Lee S."/>
        </authorList>
    </citation>
    <scope>NUCLEOTIDE SEQUENCE [LARGE SCALE GENOMIC DNA]</scope>
    <source>
        <strain evidence="2 3">M3</strain>
    </source>
</reference>
<dbReference type="InterPro" id="IPR005064">
    <property type="entry name" value="BUG"/>
</dbReference>
<dbReference type="InterPro" id="IPR042100">
    <property type="entry name" value="Bug_dom1"/>
</dbReference>
<organism evidence="2 3">
    <name type="scientific">Teichococcus deserti</name>
    <dbReference type="NCBI Taxonomy" id="1817963"/>
    <lineage>
        <taxon>Bacteria</taxon>
        <taxon>Pseudomonadati</taxon>
        <taxon>Pseudomonadota</taxon>
        <taxon>Alphaproteobacteria</taxon>
        <taxon>Acetobacterales</taxon>
        <taxon>Roseomonadaceae</taxon>
        <taxon>Roseomonas</taxon>
    </lineage>
</organism>
<evidence type="ECO:0000313" key="2">
    <source>
        <dbReference type="EMBL" id="ONG46297.1"/>
    </source>
</evidence>
<evidence type="ECO:0000313" key="3">
    <source>
        <dbReference type="Proteomes" id="UP000188879"/>
    </source>
</evidence>
<comment type="caution">
    <text evidence="2">The sequence shown here is derived from an EMBL/GenBank/DDBJ whole genome shotgun (WGS) entry which is preliminary data.</text>
</comment>
<keyword evidence="3" id="KW-1185">Reference proteome</keyword>
<evidence type="ECO:0008006" key="4">
    <source>
        <dbReference type="Google" id="ProtNLM"/>
    </source>
</evidence>